<dbReference type="Proteomes" id="UP000318704">
    <property type="component" value="Chromosome"/>
</dbReference>
<dbReference type="InterPro" id="IPR051829">
    <property type="entry name" value="Multiheme_Cytochr_ET"/>
</dbReference>
<dbReference type="Gene3D" id="1.25.40.10">
    <property type="entry name" value="Tetratricopeptide repeat domain"/>
    <property type="match status" value="1"/>
</dbReference>
<evidence type="ECO:0000256" key="1">
    <source>
        <dbReference type="ARBA" id="ARBA00022729"/>
    </source>
</evidence>
<dbReference type="RefSeq" id="WP_144988027.1">
    <property type="nucleotide sequence ID" value="NZ_CP037920.1"/>
</dbReference>
<dbReference type="PANTHER" id="PTHR35038:SF8">
    <property type="entry name" value="C-TYPE POLYHEME CYTOCHROME OMCC"/>
    <property type="match status" value="1"/>
</dbReference>
<feature type="region of interest" description="Disordered" evidence="3">
    <location>
        <begin position="33"/>
        <end position="62"/>
    </location>
</feature>
<dbReference type="InterPro" id="IPR036280">
    <property type="entry name" value="Multihaem_cyt_sf"/>
</dbReference>
<dbReference type="Gene3D" id="1.10.1130.10">
    <property type="entry name" value="Flavocytochrome C3, Chain A"/>
    <property type="match status" value="1"/>
</dbReference>
<feature type="domain" description="Cytochrome c-552/4" evidence="4">
    <location>
        <begin position="199"/>
        <end position="237"/>
    </location>
</feature>
<dbReference type="Pfam" id="PF13181">
    <property type="entry name" value="TPR_8"/>
    <property type="match status" value="1"/>
</dbReference>
<keyword evidence="1" id="KW-0732">Signal</keyword>
<name>A0A517W121_9PLAN</name>
<gene>
    <name evidence="5" type="ORF">V144x_44620</name>
</gene>
<dbReference type="InterPro" id="IPR019734">
    <property type="entry name" value="TPR_rpt"/>
</dbReference>
<evidence type="ECO:0000313" key="6">
    <source>
        <dbReference type="Proteomes" id="UP000318704"/>
    </source>
</evidence>
<evidence type="ECO:0000259" key="4">
    <source>
        <dbReference type="Pfam" id="PF13435"/>
    </source>
</evidence>
<dbReference type="InterPro" id="IPR023155">
    <property type="entry name" value="Cyt_c-552/4"/>
</dbReference>
<dbReference type="KEGG" id="gaw:V144x_44620"/>
<dbReference type="Pfam" id="PF13435">
    <property type="entry name" value="Cytochrome_C554"/>
    <property type="match status" value="1"/>
</dbReference>
<feature type="repeat" description="TPR" evidence="2">
    <location>
        <begin position="486"/>
        <end position="519"/>
    </location>
</feature>
<evidence type="ECO:0000313" key="5">
    <source>
        <dbReference type="EMBL" id="QDT98952.1"/>
    </source>
</evidence>
<keyword evidence="2" id="KW-0802">TPR repeat</keyword>
<dbReference type="SUPFAM" id="SSF48452">
    <property type="entry name" value="TPR-like"/>
    <property type="match status" value="1"/>
</dbReference>
<evidence type="ECO:0000256" key="3">
    <source>
        <dbReference type="SAM" id="MobiDB-lite"/>
    </source>
</evidence>
<proteinExistence type="predicted"/>
<protein>
    <submittedName>
        <fullName evidence="5">Tetratricopeptide repeat protein</fullName>
    </submittedName>
</protein>
<organism evidence="5 6">
    <name type="scientific">Gimesia aquarii</name>
    <dbReference type="NCBI Taxonomy" id="2527964"/>
    <lineage>
        <taxon>Bacteria</taxon>
        <taxon>Pseudomonadati</taxon>
        <taxon>Planctomycetota</taxon>
        <taxon>Planctomycetia</taxon>
        <taxon>Planctomycetales</taxon>
        <taxon>Planctomycetaceae</taxon>
        <taxon>Gimesia</taxon>
    </lineage>
</organism>
<reference evidence="5 6" key="1">
    <citation type="submission" date="2019-03" db="EMBL/GenBank/DDBJ databases">
        <title>Deep-cultivation of Planctomycetes and their phenomic and genomic characterization uncovers novel biology.</title>
        <authorList>
            <person name="Wiegand S."/>
            <person name="Jogler M."/>
            <person name="Boedeker C."/>
            <person name="Pinto D."/>
            <person name="Vollmers J."/>
            <person name="Rivas-Marin E."/>
            <person name="Kohn T."/>
            <person name="Peeters S.H."/>
            <person name="Heuer A."/>
            <person name="Rast P."/>
            <person name="Oberbeckmann S."/>
            <person name="Bunk B."/>
            <person name="Jeske O."/>
            <person name="Meyerdierks A."/>
            <person name="Storesund J.E."/>
            <person name="Kallscheuer N."/>
            <person name="Luecker S."/>
            <person name="Lage O.M."/>
            <person name="Pohl T."/>
            <person name="Merkel B.J."/>
            <person name="Hornburger P."/>
            <person name="Mueller R.-W."/>
            <person name="Bruemmer F."/>
            <person name="Labrenz M."/>
            <person name="Spormann A.M."/>
            <person name="Op den Camp H."/>
            <person name="Overmann J."/>
            <person name="Amann R."/>
            <person name="Jetten M.S.M."/>
            <person name="Mascher T."/>
            <person name="Medema M.H."/>
            <person name="Devos D.P."/>
            <person name="Kaster A.-K."/>
            <person name="Ovreas L."/>
            <person name="Rohde M."/>
            <person name="Galperin M.Y."/>
            <person name="Jogler C."/>
        </authorList>
    </citation>
    <scope>NUCLEOTIDE SEQUENCE [LARGE SCALE GENOMIC DNA]</scope>
    <source>
        <strain evidence="5 6">V144</strain>
    </source>
</reference>
<dbReference type="PROSITE" id="PS50005">
    <property type="entry name" value="TPR"/>
    <property type="match status" value="1"/>
</dbReference>
<feature type="compositionally biased region" description="Basic and acidic residues" evidence="3">
    <location>
        <begin position="40"/>
        <end position="52"/>
    </location>
</feature>
<accession>A0A517W121</accession>
<dbReference type="SUPFAM" id="SSF48695">
    <property type="entry name" value="Multiheme cytochromes"/>
    <property type="match status" value="1"/>
</dbReference>
<dbReference type="AlphaFoldDB" id="A0A517W121"/>
<dbReference type="SMART" id="SM00028">
    <property type="entry name" value="TPR"/>
    <property type="match status" value="2"/>
</dbReference>
<dbReference type="EMBL" id="CP037920">
    <property type="protein sequence ID" value="QDT98952.1"/>
    <property type="molecule type" value="Genomic_DNA"/>
</dbReference>
<dbReference type="CDD" id="cd08168">
    <property type="entry name" value="Cytochrom_C3"/>
    <property type="match status" value="1"/>
</dbReference>
<sequence>MAFSKRFVITALVCLITAVICAQYFLTDRNERSNQTVNRSADEREQKSDFIHPVHPSPPSEGYQGSQACLECHADVCNTYQTHPMSFSAQTVPGELTMEDYDLNPGFRSPETHEYVIDKEGGEIFHHEKRLTTENEVIYDKKERVDYAIGSGKRGRSYAINREGLLFMSPISWYSGSQTWDLSPGYQPGHHKQFERRLIDGCIQCHIGLVSKTDGIKDEFDSVPFQDISIGCERCHGPGEKHIQWHSSNAEKSGQDPIVNPVDLTPEAREAVCYQCHLTGEGRILRYGRTEFDFRPGDLIEDIWIVFQQGDRISEKGETQAVSQVEQMHESQCYQKSQGSMGCISCHDPHLIPAEADRVTFYEQRCLECHGENTTECSRPRDSQNQAKESCISCHMPQRQAKSVPHTSLTDHRIIRNKKVGYVQKTSQSDLFSVFREPKDLNAAYDLKRARGFFYIYLAETKNKLQYAQQALELLLPLLNENDSDEELITQIGIAYFLIGNKGKSKTFFELALKLNPRSESALLKLTTICHEEGDYSAGIRYAKRFIEINPWRGQVYGRLVHMSGLTNQFEEGIKYAHRGLEINPASWQLHGWLAQVYQQMGKTELSNQHQKKLQQFRASP</sequence>
<dbReference type="InterPro" id="IPR011990">
    <property type="entry name" value="TPR-like_helical_dom_sf"/>
</dbReference>
<dbReference type="PANTHER" id="PTHR35038">
    <property type="entry name" value="DISSIMILATORY SULFITE REDUCTASE SIRA"/>
    <property type="match status" value="1"/>
</dbReference>
<evidence type="ECO:0000256" key="2">
    <source>
        <dbReference type="PROSITE-ProRule" id="PRU00339"/>
    </source>
</evidence>